<gene>
    <name evidence="11" type="primary">hisS</name>
    <name evidence="19" type="ORF">BY453_11264</name>
    <name evidence="20" type="ORF">C7954_1189</name>
    <name evidence="14" type="ORF">C8C78_1119</name>
    <name evidence="15" type="ORF">SAMN04488597_11465</name>
    <name evidence="16" type="ORF">SAMN04488598_10210</name>
    <name evidence="18" type="ORF">SAMN04515652_102172</name>
    <name evidence="17" type="ORF">SAMN04515654_11654</name>
</gene>
<evidence type="ECO:0000313" key="19">
    <source>
        <dbReference type="EMBL" id="TDS31163.1"/>
    </source>
</evidence>
<dbReference type="GO" id="GO:0140096">
    <property type="term" value="F:catalytic activity, acting on a protein"/>
    <property type="evidence" value="ECO:0007669"/>
    <property type="project" value="UniProtKB-ARBA"/>
</dbReference>
<evidence type="ECO:0000259" key="13">
    <source>
        <dbReference type="PROSITE" id="PS50862"/>
    </source>
</evidence>
<dbReference type="CDD" id="cd00773">
    <property type="entry name" value="HisRS-like_core"/>
    <property type="match status" value="1"/>
</dbReference>
<feature type="binding site" evidence="12">
    <location>
        <position position="126"/>
    </location>
    <ligand>
        <name>L-histidine</name>
        <dbReference type="ChEBI" id="CHEBI:57595"/>
    </ligand>
</feature>
<dbReference type="FunFam" id="3.30.930.10:FF:000005">
    <property type="entry name" value="Histidine--tRNA ligase"/>
    <property type="match status" value="1"/>
</dbReference>
<keyword evidence="8 11" id="KW-0648">Protein biosynthesis</keyword>
<dbReference type="EMBL" id="FMYT01000014">
    <property type="protein sequence ID" value="SDC80794.1"/>
    <property type="molecule type" value="Genomic_DNA"/>
</dbReference>
<dbReference type="EMBL" id="FOHG01000002">
    <property type="protein sequence ID" value="SES66453.1"/>
    <property type="molecule type" value="Genomic_DNA"/>
</dbReference>
<dbReference type="GO" id="GO:0016740">
    <property type="term" value="F:transferase activity"/>
    <property type="evidence" value="ECO:0007669"/>
    <property type="project" value="UniProtKB-ARBA"/>
</dbReference>
<evidence type="ECO:0000256" key="12">
    <source>
        <dbReference type="PIRSR" id="PIRSR001549-1"/>
    </source>
</evidence>
<feature type="binding site" evidence="12">
    <location>
        <position position="257"/>
    </location>
    <ligand>
        <name>L-histidine</name>
        <dbReference type="ChEBI" id="CHEBI:57595"/>
    </ligand>
</feature>
<dbReference type="InterPro" id="IPR033656">
    <property type="entry name" value="HisRS_anticodon"/>
</dbReference>
<comment type="similarity">
    <text evidence="2 11">Belongs to the class-II aminoacyl-tRNA synthetase family.</text>
</comment>
<keyword evidence="9 11" id="KW-0030">Aminoacyl-tRNA synthetase</keyword>
<reference evidence="17 22" key="2">
    <citation type="submission" date="2016-10" db="EMBL/GenBank/DDBJ databases">
        <authorList>
            <person name="de Groot N.N."/>
        </authorList>
    </citation>
    <scope>NUCLEOTIDE SEQUENCE [LARGE SCALE GENOMIC DNA]</scope>
    <source>
        <strain evidence="17 22">WG7</strain>
    </source>
</reference>
<evidence type="ECO:0000256" key="6">
    <source>
        <dbReference type="ARBA" id="ARBA00022741"/>
    </source>
</evidence>
<dbReference type="InterPro" id="IPR036621">
    <property type="entry name" value="Anticodon-bd_dom_sf"/>
</dbReference>
<dbReference type="InterPro" id="IPR006195">
    <property type="entry name" value="aa-tRNA-synth_II"/>
</dbReference>
<evidence type="ECO:0000256" key="2">
    <source>
        <dbReference type="ARBA" id="ARBA00008226"/>
    </source>
</evidence>
<evidence type="ECO:0000313" key="23">
    <source>
        <dbReference type="Proteomes" id="UP000199519"/>
    </source>
</evidence>
<evidence type="ECO:0000313" key="15">
    <source>
        <dbReference type="EMBL" id="SDC80794.1"/>
    </source>
</evidence>
<dbReference type="Gene3D" id="3.30.930.10">
    <property type="entry name" value="Bira Bifunctional Protein, Domain 2"/>
    <property type="match status" value="1"/>
</dbReference>
<evidence type="ECO:0000256" key="4">
    <source>
        <dbReference type="ARBA" id="ARBA00022490"/>
    </source>
</evidence>
<dbReference type="Proteomes" id="UP000199519">
    <property type="component" value="Unassembled WGS sequence"/>
</dbReference>
<dbReference type="PANTHER" id="PTHR43707">
    <property type="entry name" value="HISTIDYL-TRNA SYNTHETASE"/>
    <property type="match status" value="1"/>
</dbReference>
<dbReference type="SUPFAM" id="SSF52954">
    <property type="entry name" value="Class II aaRS ABD-related"/>
    <property type="match status" value="1"/>
</dbReference>
<dbReference type="GO" id="GO:0004821">
    <property type="term" value="F:histidine-tRNA ligase activity"/>
    <property type="evidence" value="ECO:0007669"/>
    <property type="project" value="UniProtKB-UniRule"/>
</dbReference>
<dbReference type="Proteomes" id="UP000295472">
    <property type="component" value="Unassembled WGS sequence"/>
</dbReference>
<dbReference type="EMBL" id="SOEF01000018">
    <property type="protein sequence ID" value="TDX42965.1"/>
    <property type="molecule type" value="Genomic_DNA"/>
</dbReference>
<dbReference type="Proteomes" id="UP000295758">
    <property type="component" value="Unassembled WGS sequence"/>
</dbReference>
<dbReference type="Proteomes" id="UP000247389">
    <property type="component" value="Unassembled WGS sequence"/>
</dbReference>
<evidence type="ECO:0000256" key="3">
    <source>
        <dbReference type="ARBA" id="ARBA00011738"/>
    </source>
</evidence>
<feature type="binding site" evidence="12">
    <location>
        <begin position="81"/>
        <end position="83"/>
    </location>
    <ligand>
        <name>L-histidine</name>
        <dbReference type="ChEBI" id="CHEBI:57595"/>
    </ligand>
</feature>
<feature type="binding site" evidence="12">
    <location>
        <position position="130"/>
    </location>
    <ligand>
        <name>L-histidine</name>
        <dbReference type="ChEBI" id="CHEBI:57595"/>
    </ligand>
</feature>
<comment type="subcellular location">
    <subcellularLocation>
        <location evidence="1 11">Cytoplasm</location>
    </subcellularLocation>
</comment>
<dbReference type="GeneID" id="57012927"/>
<evidence type="ECO:0000256" key="11">
    <source>
        <dbReference type="HAMAP-Rule" id="MF_00127"/>
    </source>
</evidence>
<reference evidence="14 24" key="3">
    <citation type="submission" date="2018-04" db="EMBL/GenBank/DDBJ databases">
        <title>Subsurface microbial communities from deep shales in Ohio and West Virginia, USA.</title>
        <authorList>
            <person name="Wrighton K."/>
        </authorList>
    </citation>
    <scope>NUCLEOTIDE SEQUENCE [LARGE SCALE GENOMIC DNA]</scope>
    <source>
        <strain evidence="20 25">DSMZ 11287</strain>
        <strain evidence="14 24">MSL28</strain>
    </source>
</reference>
<protein>
    <recommendedName>
        <fullName evidence="11">Histidine--tRNA ligase</fullName>
        <ecNumber evidence="11">6.1.1.21</ecNumber>
    </recommendedName>
    <alternativeName>
        <fullName evidence="11">Histidyl-tRNA synthetase</fullName>
        <shortName evidence="11">HisRS</shortName>
    </alternativeName>
</protein>
<evidence type="ECO:0000313" key="26">
    <source>
        <dbReference type="Proteomes" id="UP000295758"/>
    </source>
</evidence>
<evidence type="ECO:0000313" key="14">
    <source>
        <dbReference type="EMBL" id="PXV66372.1"/>
    </source>
</evidence>
<name>A0A1G6PMF5_9FIRM</name>
<comment type="catalytic activity">
    <reaction evidence="10 11">
        <text>tRNA(His) + L-histidine + ATP = L-histidyl-tRNA(His) + AMP + diphosphate + H(+)</text>
        <dbReference type="Rhea" id="RHEA:17313"/>
        <dbReference type="Rhea" id="RHEA-COMP:9665"/>
        <dbReference type="Rhea" id="RHEA-COMP:9689"/>
        <dbReference type="ChEBI" id="CHEBI:15378"/>
        <dbReference type="ChEBI" id="CHEBI:30616"/>
        <dbReference type="ChEBI" id="CHEBI:33019"/>
        <dbReference type="ChEBI" id="CHEBI:57595"/>
        <dbReference type="ChEBI" id="CHEBI:78442"/>
        <dbReference type="ChEBI" id="CHEBI:78527"/>
        <dbReference type="ChEBI" id="CHEBI:456215"/>
        <dbReference type="EC" id="6.1.1.21"/>
    </reaction>
</comment>
<dbReference type="Pfam" id="PF13393">
    <property type="entry name" value="tRNA-synt_His"/>
    <property type="match status" value="1"/>
</dbReference>
<evidence type="ECO:0000313" key="16">
    <source>
        <dbReference type="EMBL" id="SDE78648.1"/>
    </source>
</evidence>
<dbReference type="InterPro" id="IPR015807">
    <property type="entry name" value="His-tRNA-ligase"/>
</dbReference>
<dbReference type="GO" id="GO:0005737">
    <property type="term" value="C:cytoplasm"/>
    <property type="evidence" value="ECO:0007669"/>
    <property type="project" value="UniProtKB-SubCell"/>
</dbReference>
<dbReference type="EC" id="6.1.1.21" evidence="11"/>
<evidence type="ECO:0000313" key="18">
    <source>
        <dbReference type="EMBL" id="SES66453.1"/>
    </source>
</evidence>
<dbReference type="EMBL" id="FNEH01000016">
    <property type="protein sequence ID" value="SDI82900.1"/>
    <property type="molecule type" value="Genomic_DNA"/>
</dbReference>
<dbReference type="Proteomes" id="UP000198945">
    <property type="component" value="Unassembled WGS sequence"/>
</dbReference>
<evidence type="ECO:0000313" key="21">
    <source>
        <dbReference type="Proteomes" id="UP000198612"/>
    </source>
</evidence>
<keyword evidence="23" id="KW-1185">Reference proteome</keyword>
<dbReference type="AlphaFoldDB" id="A0A1G6PMF5"/>
<reference evidence="21 23" key="1">
    <citation type="submission" date="2016-10" db="EMBL/GenBank/DDBJ databases">
        <authorList>
            <person name="Varghese N."/>
            <person name="Submissions S."/>
        </authorList>
    </citation>
    <scope>NUCLEOTIDE SEQUENCE [LARGE SCALE GENOMIC DNA]</scope>
    <source>
        <strain evidence="15 27">WG10</strain>
        <strain evidence="16 23">WG2</strain>
        <strain evidence="18 21">WG5</strain>
    </source>
</reference>
<feature type="binding site" evidence="12">
    <location>
        <position position="112"/>
    </location>
    <ligand>
        <name>L-histidine</name>
        <dbReference type="ChEBI" id="CHEBI:57595"/>
    </ligand>
</feature>
<evidence type="ECO:0000313" key="27">
    <source>
        <dbReference type="Proteomes" id="UP000324896"/>
    </source>
</evidence>
<dbReference type="InterPro" id="IPR041715">
    <property type="entry name" value="HisRS-like_core"/>
</dbReference>
<keyword evidence="5 11" id="KW-0436">Ligase</keyword>
<sequence>MKFNAPRGTNDILPPDTLKWQYIEKKTHEIFSNYNYQEIRTPIFEYTELFQRGIGEVTDIVEKEMYTFADKGGRSITLRPEGTASVIRSFLENKIYGQAQPTKYYYIGPMFRYERPQSGRFRQFHQLGVEAIASNDPALDAEIISLGMRLLQDFGLDDLELHLNSVGCGECRPVYVEKLKKYLIKNKDQLCDNCQSRIDRNPLRVLDCKNESCQKVIKDAPKITDNLCDSCADHFDEVQEYLDILDLDYTINPLLVRGLDYYTNTAFEIKDNALGAQDTVFGGGRYNGLAEEIGNRDLPGIGFALGIERLLLSLEAKDIQLPVESGVDLYITVIGDKAKKESFKLLDKLRSKGFKTEIDYLGRGVGSQMKSADRMNAEYTIIIGEDELNNNSATIRNMKSGDEKEIQLSNLLEEMKKLVDKEEL</sequence>
<dbReference type="InterPro" id="IPR004516">
    <property type="entry name" value="HisRS/HisZ"/>
</dbReference>
<keyword evidence="7 11" id="KW-0067">ATP-binding</keyword>
<dbReference type="RefSeq" id="WP_073159238.1">
    <property type="nucleotide sequence ID" value="NZ_FMYT01000014.1"/>
</dbReference>
<dbReference type="EMBL" id="SOAA01000012">
    <property type="protein sequence ID" value="TDS31163.1"/>
    <property type="molecule type" value="Genomic_DNA"/>
</dbReference>
<dbReference type="SUPFAM" id="SSF55681">
    <property type="entry name" value="Class II aaRS and biotin synthetases"/>
    <property type="match status" value="1"/>
</dbReference>
<dbReference type="HAMAP" id="MF_00127">
    <property type="entry name" value="His_tRNA_synth"/>
    <property type="match status" value="1"/>
</dbReference>
<dbReference type="NCBIfam" id="TIGR00442">
    <property type="entry name" value="hisS"/>
    <property type="match status" value="1"/>
</dbReference>
<evidence type="ECO:0000313" key="24">
    <source>
        <dbReference type="Proteomes" id="UP000247389"/>
    </source>
</evidence>
<dbReference type="EMBL" id="FNBJ01000002">
    <property type="protein sequence ID" value="SDE78648.1"/>
    <property type="molecule type" value="Genomic_DNA"/>
</dbReference>
<dbReference type="PIRSF" id="PIRSF001549">
    <property type="entry name" value="His-tRNA_synth"/>
    <property type="match status" value="1"/>
</dbReference>
<organism evidence="15 27">
    <name type="scientific">Halanaerobium congolense</name>
    <dbReference type="NCBI Taxonomy" id="54121"/>
    <lineage>
        <taxon>Bacteria</taxon>
        <taxon>Bacillati</taxon>
        <taxon>Bacillota</taxon>
        <taxon>Clostridia</taxon>
        <taxon>Halanaerobiales</taxon>
        <taxon>Halanaerobiaceae</taxon>
        <taxon>Halanaerobium</taxon>
    </lineage>
</organism>
<evidence type="ECO:0000256" key="5">
    <source>
        <dbReference type="ARBA" id="ARBA00022598"/>
    </source>
</evidence>
<reference evidence="19 26" key="4">
    <citation type="submission" date="2019-03" db="EMBL/GenBank/DDBJ databases">
        <title>Deep subsurface shale carbon reservoir microbial communities from Ohio and West Virginia, USA.</title>
        <authorList>
            <person name="Wrighton K."/>
        </authorList>
    </citation>
    <scope>NUCLEOTIDE SEQUENCE [LARGE SCALE GENOMIC DNA]</scope>
    <source>
        <strain evidence="19 26">UTICA-S4D12</strain>
    </source>
</reference>
<evidence type="ECO:0000313" key="17">
    <source>
        <dbReference type="EMBL" id="SDI82900.1"/>
    </source>
</evidence>
<dbReference type="Proteomes" id="UP000198612">
    <property type="component" value="Unassembled WGS sequence"/>
</dbReference>
<dbReference type="CDD" id="cd00859">
    <property type="entry name" value="HisRS_anticodon"/>
    <property type="match status" value="1"/>
</dbReference>
<dbReference type="Gene3D" id="3.40.50.800">
    <property type="entry name" value="Anticodon-binding domain"/>
    <property type="match status" value="1"/>
</dbReference>
<evidence type="ECO:0000256" key="1">
    <source>
        <dbReference type="ARBA" id="ARBA00004496"/>
    </source>
</evidence>
<accession>A0A1G6PMF5</accession>
<dbReference type="STRING" id="54121.SAMN04515653_11754"/>
<dbReference type="EMBL" id="QICM01000011">
    <property type="protein sequence ID" value="PXV66372.1"/>
    <property type="molecule type" value="Genomic_DNA"/>
</dbReference>
<feature type="binding site" evidence="12">
    <location>
        <begin position="261"/>
        <end position="262"/>
    </location>
    <ligand>
        <name>L-histidine</name>
        <dbReference type="ChEBI" id="CHEBI:57595"/>
    </ligand>
</feature>
<evidence type="ECO:0000256" key="10">
    <source>
        <dbReference type="ARBA" id="ARBA00047639"/>
    </source>
</evidence>
<keyword evidence="4 11" id="KW-0963">Cytoplasm</keyword>
<dbReference type="OrthoDB" id="9800814at2"/>
<evidence type="ECO:0000256" key="9">
    <source>
        <dbReference type="ARBA" id="ARBA00023146"/>
    </source>
</evidence>
<dbReference type="PANTHER" id="PTHR43707:SF1">
    <property type="entry name" value="HISTIDINE--TRNA LIGASE, MITOCHONDRIAL-RELATED"/>
    <property type="match status" value="1"/>
</dbReference>
<evidence type="ECO:0000256" key="8">
    <source>
        <dbReference type="ARBA" id="ARBA00022917"/>
    </source>
</evidence>
<feature type="domain" description="Aminoacyl-transfer RNA synthetases class-II family profile" evidence="13">
    <location>
        <begin position="23"/>
        <end position="322"/>
    </location>
</feature>
<dbReference type="Pfam" id="PF03129">
    <property type="entry name" value="HGTP_anticodon"/>
    <property type="match status" value="1"/>
</dbReference>
<evidence type="ECO:0000313" key="20">
    <source>
        <dbReference type="EMBL" id="TDX42965.1"/>
    </source>
</evidence>
<dbReference type="InterPro" id="IPR045864">
    <property type="entry name" value="aa-tRNA-synth_II/BPL/LPL"/>
</dbReference>
<comment type="subunit">
    <text evidence="3 11">Homodimer.</text>
</comment>
<dbReference type="PROSITE" id="PS50862">
    <property type="entry name" value="AA_TRNA_LIGASE_II"/>
    <property type="match status" value="1"/>
</dbReference>
<keyword evidence="6 11" id="KW-0547">Nucleotide-binding</keyword>
<dbReference type="GO" id="GO:0006427">
    <property type="term" value="P:histidyl-tRNA aminoacylation"/>
    <property type="evidence" value="ECO:0007669"/>
    <property type="project" value="UniProtKB-UniRule"/>
</dbReference>
<evidence type="ECO:0000256" key="7">
    <source>
        <dbReference type="ARBA" id="ARBA00022840"/>
    </source>
</evidence>
<evidence type="ECO:0000313" key="25">
    <source>
        <dbReference type="Proteomes" id="UP000295472"/>
    </source>
</evidence>
<dbReference type="InterPro" id="IPR004154">
    <property type="entry name" value="Anticodon-bd"/>
</dbReference>
<dbReference type="GO" id="GO:0005524">
    <property type="term" value="F:ATP binding"/>
    <property type="evidence" value="ECO:0007669"/>
    <property type="project" value="UniProtKB-UniRule"/>
</dbReference>
<dbReference type="Proteomes" id="UP000324896">
    <property type="component" value="Unassembled WGS sequence"/>
</dbReference>
<evidence type="ECO:0000313" key="22">
    <source>
        <dbReference type="Proteomes" id="UP000198945"/>
    </source>
</evidence>
<proteinExistence type="inferred from homology"/>